<accession>A0A0W0U4P6</accession>
<dbReference type="RefSeq" id="WP_035903641.1">
    <property type="nucleotide sequence ID" value="NZ_CAAAHN010000003.1"/>
</dbReference>
<dbReference type="PATRIC" id="fig|45065.4.peg.674"/>
<feature type="domain" description="Antitoxin Xre-like helix-turn-helix" evidence="2">
    <location>
        <begin position="6"/>
        <end position="69"/>
    </location>
</feature>
<keyword evidence="4" id="KW-1185">Reference proteome</keyword>
<comment type="caution">
    <text evidence="3">The sequence shown here is derived from an EMBL/GenBank/DDBJ whole genome shotgun (WGS) entry which is preliminary data.</text>
</comment>
<feature type="domain" description="Antitoxin Xre/MbcA/ParS-like toxin-binding" evidence="1">
    <location>
        <begin position="73"/>
        <end position="122"/>
    </location>
</feature>
<evidence type="ECO:0000259" key="1">
    <source>
        <dbReference type="Pfam" id="PF09722"/>
    </source>
</evidence>
<reference evidence="3 4" key="1">
    <citation type="submission" date="2015-11" db="EMBL/GenBank/DDBJ databases">
        <title>Genomic analysis of 38 Legionella species identifies large and diverse effector repertoires.</title>
        <authorList>
            <person name="Burstein D."/>
            <person name="Amaro F."/>
            <person name="Zusman T."/>
            <person name="Lifshitz Z."/>
            <person name="Cohen O."/>
            <person name="Gilbert J.A."/>
            <person name="Pupko T."/>
            <person name="Shuman H.A."/>
            <person name="Segal G."/>
        </authorList>
    </citation>
    <scope>NUCLEOTIDE SEQUENCE [LARGE SCALE GENOMIC DNA]</scope>
    <source>
        <strain evidence="3 4">ATCC 49504</strain>
    </source>
</reference>
<dbReference type="InterPro" id="IPR046847">
    <property type="entry name" value="Xre-like_HTH"/>
</dbReference>
<dbReference type="EMBL" id="LNYC01000018">
    <property type="protein sequence ID" value="KTD02721.1"/>
    <property type="molecule type" value="Genomic_DNA"/>
</dbReference>
<dbReference type="GO" id="GO:0003677">
    <property type="term" value="F:DNA binding"/>
    <property type="evidence" value="ECO:0007669"/>
    <property type="project" value="InterPro"/>
</dbReference>
<dbReference type="InterPro" id="IPR024467">
    <property type="entry name" value="Xre/MbcA/ParS-like_toxin-bd"/>
</dbReference>
<evidence type="ECO:0000259" key="2">
    <source>
        <dbReference type="Pfam" id="PF20432"/>
    </source>
</evidence>
<organism evidence="3 4">
    <name type="scientific">Legionella geestiana</name>
    <dbReference type="NCBI Taxonomy" id="45065"/>
    <lineage>
        <taxon>Bacteria</taxon>
        <taxon>Pseudomonadati</taxon>
        <taxon>Pseudomonadota</taxon>
        <taxon>Gammaproteobacteria</taxon>
        <taxon>Legionellales</taxon>
        <taxon>Legionellaceae</taxon>
        <taxon>Legionella</taxon>
    </lineage>
</organism>
<dbReference type="STRING" id="45065.Lgee_0634"/>
<dbReference type="AlphaFoldDB" id="A0A0W0U4P6"/>
<gene>
    <name evidence="3" type="ORF">Lgee_0634</name>
</gene>
<dbReference type="Proteomes" id="UP000054785">
    <property type="component" value="Unassembled WGS sequence"/>
</dbReference>
<sequence length="124" mass="13958">MNLAAIHQPEAPRVLTQALLRMCTHYNLSARELSEILGVSEASTTRMHQGKKWISPDSKEGEIALLLLRVYRSLNALVGNHNEKAQSWLRAQNHYLRCTPVNALKTVTGLVEVVRYLDALRGKL</sequence>
<name>A0A0W0U4P6_9GAMM</name>
<dbReference type="Pfam" id="PF09722">
    <property type="entry name" value="Xre_MbcA_ParS_C"/>
    <property type="match status" value="1"/>
</dbReference>
<evidence type="ECO:0000313" key="3">
    <source>
        <dbReference type="EMBL" id="KTD02721.1"/>
    </source>
</evidence>
<dbReference type="Pfam" id="PF20432">
    <property type="entry name" value="Xre-like-HTH"/>
    <property type="match status" value="1"/>
</dbReference>
<evidence type="ECO:0000313" key="4">
    <source>
        <dbReference type="Proteomes" id="UP000054785"/>
    </source>
</evidence>
<proteinExistence type="predicted"/>
<protein>
    <submittedName>
        <fullName evidence="3">Uncharacterized protein</fullName>
    </submittedName>
</protein>